<evidence type="ECO:0000313" key="4">
    <source>
        <dbReference type="Proteomes" id="UP000198949"/>
    </source>
</evidence>
<dbReference type="GO" id="GO:0016301">
    <property type="term" value="F:kinase activity"/>
    <property type="evidence" value="ECO:0007669"/>
    <property type="project" value="UniProtKB-KW"/>
</dbReference>
<dbReference type="Gene3D" id="1.10.10.10">
    <property type="entry name" value="Winged helix-like DNA-binding domain superfamily/Winged helix DNA-binding domain"/>
    <property type="match status" value="1"/>
</dbReference>
<dbReference type="Pfam" id="PF12802">
    <property type="entry name" value="MarR_2"/>
    <property type="match status" value="1"/>
</dbReference>
<dbReference type="Gene3D" id="3.30.420.40">
    <property type="match status" value="2"/>
</dbReference>
<dbReference type="PANTHER" id="PTHR18964:SF149">
    <property type="entry name" value="BIFUNCTIONAL UDP-N-ACETYLGLUCOSAMINE 2-EPIMERASE_N-ACETYLMANNOSAMINE KINASE"/>
    <property type="match status" value="1"/>
</dbReference>
<accession>A0A1G7B4M5</accession>
<organism evidence="3 4">
    <name type="scientific">Glycomyces harbinensis</name>
    <dbReference type="NCBI Taxonomy" id="58114"/>
    <lineage>
        <taxon>Bacteria</taxon>
        <taxon>Bacillati</taxon>
        <taxon>Actinomycetota</taxon>
        <taxon>Actinomycetes</taxon>
        <taxon>Glycomycetales</taxon>
        <taxon>Glycomycetaceae</taxon>
        <taxon>Glycomyces</taxon>
    </lineage>
</organism>
<proteinExistence type="inferred from homology"/>
<comment type="similarity">
    <text evidence="1">Belongs to the ROK (NagC/XylR) family.</text>
</comment>
<evidence type="ECO:0000259" key="2">
    <source>
        <dbReference type="Pfam" id="PF12802"/>
    </source>
</evidence>
<evidence type="ECO:0000256" key="1">
    <source>
        <dbReference type="ARBA" id="ARBA00006479"/>
    </source>
</evidence>
<dbReference type="InterPro" id="IPR043129">
    <property type="entry name" value="ATPase_NBD"/>
</dbReference>
<dbReference type="SUPFAM" id="SSF46785">
    <property type="entry name" value="Winged helix' DNA-binding domain"/>
    <property type="match status" value="1"/>
</dbReference>
<dbReference type="SUPFAM" id="SSF53067">
    <property type="entry name" value="Actin-like ATPase domain"/>
    <property type="match status" value="1"/>
</dbReference>
<dbReference type="InterPro" id="IPR036388">
    <property type="entry name" value="WH-like_DNA-bd_sf"/>
</dbReference>
<sequence>MRADDPARQERLRALNLELVLRRLLAAPGSMSRTELASATGLTRPTITRIVEELIAGRLVTETGATSDGRAGRPRMGLQLSRSGPAGLGLDIRTDGLAACVVDLTGSVRHLAFAPFTDPEAPAVLDRLGRMATEAVEAATREGLTVISATLAVPGPTDGGIVRTAPALGWRSVDAGALLEERIGHLGLACAVDNEANLAARGELRAARSHTDGVLDHFVYVSGSLDIGAGIILDGRPLRGSHGWGGELGHVTVDPEGKPCRCGARGCLQTYASLAAILGGETLPEGTTPDAAISAWADAGRPETLAALETAAHALGVALANVLNLLDIDTVLLGGSFALLSSWLISGVQAEVNQRVLSAAWAPITVRPATLGPDAAAIGAAASVIDRIGADPAAWLAAQR</sequence>
<name>A0A1G7B4M5_9ACTN</name>
<keyword evidence="4" id="KW-1185">Reference proteome</keyword>
<dbReference type="AlphaFoldDB" id="A0A1G7B4M5"/>
<protein>
    <submittedName>
        <fullName evidence="3">Sugar kinase of the NBD/HSP70 family, may contain an N-terminal HTH domain</fullName>
    </submittedName>
</protein>
<dbReference type="RefSeq" id="WP_091039555.1">
    <property type="nucleotide sequence ID" value="NZ_FNAD01000015.1"/>
</dbReference>
<evidence type="ECO:0000313" key="3">
    <source>
        <dbReference type="EMBL" id="SDE21912.1"/>
    </source>
</evidence>
<keyword evidence="3" id="KW-0808">Transferase</keyword>
<dbReference type="Pfam" id="PF00480">
    <property type="entry name" value="ROK"/>
    <property type="match status" value="1"/>
</dbReference>
<dbReference type="InterPro" id="IPR036390">
    <property type="entry name" value="WH_DNA-bd_sf"/>
</dbReference>
<dbReference type="OrthoDB" id="3189808at2"/>
<dbReference type="PANTHER" id="PTHR18964">
    <property type="entry name" value="ROK (REPRESSOR, ORF, KINASE) FAMILY"/>
    <property type="match status" value="1"/>
</dbReference>
<dbReference type="Proteomes" id="UP000198949">
    <property type="component" value="Unassembled WGS sequence"/>
</dbReference>
<keyword evidence="3" id="KW-0418">Kinase</keyword>
<gene>
    <name evidence="3" type="ORF">SAMN05216270_115145</name>
</gene>
<feature type="domain" description="HTH marR-type" evidence="2">
    <location>
        <begin position="20"/>
        <end position="71"/>
    </location>
</feature>
<reference evidence="4" key="1">
    <citation type="submission" date="2016-10" db="EMBL/GenBank/DDBJ databases">
        <authorList>
            <person name="Varghese N."/>
            <person name="Submissions S."/>
        </authorList>
    </citation>
    <scope>NUCLEOTIDE SEQUENCE [LARGE SCALE GENOMIC DNA]</scope>
    <source>
        <strain evidence="4">CGMCC 4.3516</strain>
    </source>
</reference>
<dbReference type="STRING" id="58114.SAMN05216270_115145"/>
<dbReference type="InterPro" id="IPR000600">
    <property type="entry name" value="ROK"/>
</dbReference>
<dbReference type="InterPro" id="IPR000835">
    <property type="entry name" value="HTH_MarR-typ"/>
</dbReference>
<dbReference type="GO" id="GO:0003700">
    <property type="term" value="F:DNA-binding transcription factor activity"/>
    <property type="evidence" value="ECO:0007669"/>
    <property type="project" value="InterPro"/>
</dbReference>
<dbReference type="EMBL" id="FNAD01000015">
    <property type="protein sequence ID" value="SDE21912.1"/>
    <property type="molecule type" value="Genomic_DNA"/>
</dbReference>